<proteinExistence type="predicted"/>
<accession>A0A4Y6UIE5</accession>
<dbReference type="Proteomes" id="UP000316313">
    <property type="component" value="Chromosome"/>
</dbReference>
<keyword evidence="2" id="KW-1185">Reference proteome</keyword>
<dbReference type="KEGG" id="ssam:E3D00_07105"/>
<name>A0A4Y6UIE5_9PROT</name>
<gene>
    <name evidence="1" type="ORF">E3D00_07105</name>
</gene>
<evidence type="ECO:0000313" key="1">
    <source>
        <dbReference type="EMBL" id="QDH17353.1"/>
    </source>
</evidence>
<reference evidence="1 2" key="1">
    <citation type="submission" date="2019-03" db="EMBL/GenBank/DDBJ databases">
        <title>The complete genome sequence of Swingsia samuiensis NBRC107927(T).</title>
        <authorList>
            <person name="Chua K.-O."/>
            <person name="Chan K.-G."/>
            <person name="See-Too W.-S."/>
        </authorList>
    </citation>
    <scope>NUCLEOTIDE SEQUENCE [LARGE SCALE GENOMIC DNA]</scope>
    <source>
        <strain evidence="1 2">AH83</strain>
    </source>
</reference>
<organism evidence="1 2">
    <name type="scientific">Swingsia samuiensis</name>
    <dbReference type="NCBI Taxonomy" id="1293412"/>
    <lineage>
        <taxon>Bacteria</taxon>
        <taxon>Pseudomonadati</taxon>
        <taxon>Pseudomonadota</taxon>
        <taxon>Alphaproteobacteria</taxon>
        <taxon>Acetobacterales</taxon>
        <taxon>Acetobacteraceae</taxon>
        <taxon>Swingsia</taxon>
    </lineage>
</organism>
<protein>
    <submittedName>
        <fullName evidence="1">Uncharacterized protein</fullName>
    </submittedName>
</protein>
<sequence>MSRILDTSEVLGRQRDFKMSLQNEEHLSHERFQDFLKSYEEKRAVIKKEALVTKKQIQDQKKLVVPEKEKNSFALKKDQSVFFENSNKIKTSKNEEKENVGKEKSTSKYKIERKLDIHFKDIDKTRTMMSYRGGIKNKEDAAPHENDKVLEAPPTVLNLINQKNILPDKGEKFILSSLQERNEEVYHPSISEKKNEVAWKEEDKQIKENISVEKKKEIKFLKKEEKPPVEKKEDWKTHLIHHTSSKLYIKSKIEIIMGKKGKIVFHIKNRKDELRGSSSLIKIENKEILESLVTHRDDIVKSLQSTDFLNVNHINIPSVVLDIKQMDTKRIR</sequence>
<dbReference type="AlphaFoldDB" id="A0A4Y6UIE5"/>
<dbReference type="RefSeq" id="WP_141461223.1">
    <property type="nucleotide sequence ID" value="NZ_CP038141.1"/>
</dbReference>
<evidence type="ECO:0000313" key="2">
    <source>
        <dbReference type="Proteomes" id="UP000316313"/>
    </source>
</evidence>
<dbReference type="EMBL" id="CP038141">
    <property type="protein sequence ID" value="QDH17353.1"/>
    <property type="molecule type" value="Genomic_DNA"/>
</dbReference>